<dbReference type="Proteomes" id="UP000799424">
    <property type="component" value="Unassembled WGS sequence"/>
</dbReference>
<dbReference type="AlphaFoldDB" id="A0A6A6ZLE3"/>
<reference evidence="2" key="1">
    <citation type="journal article" date="2020" name="Stud. Mycol.">
        <title>101 Dothideomycetes genomes: a test case for predicting lifestyles and emergence of pathogens.</title>
        <authorList>
            <person name="Haridas S."/>
            <person name="Albert R."/>
            <person name="Binder M."/>
            <person name="Bloem J."/>
            <person name="Labutti K."/>
            <person name="Salamov A."/>
            <person name="Andreopoulos B."/>
            <person name="Baker S."/>
            <person name="Barry K."/>
            <person name="Bills G."/>
            <person name="Bluhm B."/>
            <person name="Cannon C."/>
            <person name="Castanera R."/>
            <person name="Culley D."/>
            <person name="Daum C."/>
            <person name="Ezra D."/>
            <person name="Gonzalez J."/>
            <person name="Henrissat B."/>
            <person name="Kuo A."/>
            <person name="Liang C."/>
            <person name="Lipzen A."/>
            <person name="Lutzoni F."/>
            <person name="Magnuson J."/>
            <person name="Mondo S."/>
            <person name="Nolan M."/>
            <person name="Ohm R."/>
            <person name="Pangilinan J."/>
            <person name="Park H.-J."/>
            <person name="Ramirez L."/>
            <person name="Alfaro M."/>
            <person name="Sun H."/>
            <person name="Tritt A."/>
            <person name="Yoshinaga Y."/>
            <person name="Zwiers L.-H."/>
            <person name="Turgeon B."/>
            <person name="Goodwin S."/>
            <person name="Spatafora J."/>
            <person name="Crous P."/>
            <person name="Grigoriev I."/>
        </authorList>
    </citation>
    <scope>NUCLEOTIDE SEQUENCE</scope>
    <source>
        <strain evidence="2">CBS 113818</strain>
    </source>
</reference>
<keyword evidence="3" id="KW-1185">Reference proteome</keyword>
<accession>A0A6A6ZLE3</accession>
<evidence type="ECO:0000256" key="1">
    <source>
        <dbReference type="SAM" id="Phobius"/>
    </source>
</evidence>
<evidence type="ECO:0000313" key="3">
    <source>
        <dbReference type="Proteomes" id="UP000799424"/>
    </source>
</evidence>
<dbReference type="EMBL" id="MU006236">
    <property type="protein sequence ID" value="KAF2821766.1"/>
    <property type="molecule type" value="Genomic_DNA"/>
</dbReference>
<keyword evidence="1" id="KW-1133">Transmembrane helix</keyword>
<proteinExistence type="predicted"/>
<evidence type="ECO:0000313" key="2">
    <source>
        <dbReference type="EMBL" id="KAF2821766.1"/>
    </source>
</evidence>
<feature type="transmembrane region" description="Helical" evidence="1">
    <location>
        <begin position="15"/>
        <end position="36"/>
    </location>
</feature>
<name>A0A6A6ZLE3_9PLEO</name>
<protein>
    <submittedName>
        <fullName evidence="2">Uncharacterized protein</fullName>
    </submittedName>
</protein>
<organism evidence="2 3">
    <name type="scientific">Ophiobolus disseminans</name>
    <dbReference type="NCBI Taxonomy" id="1469910"/>
    <lineage>
        <taxon>Eukaryota</taxon>
        <taxon>Fungi</taxon>
        <taxon>Dikarya</taxon>
        <taxon>Ascomycota</taxon>
        <taxon>Pezizomycotina</taxon>
        <taxon>Dothideomycetes</taxon>
        <taxon>Pleosporomycetidae</taxon>
        <taxon>Pleosporales</taxon>
        <taxon>Pleosporineae</taxon>
        <taxon>Phaeosphaeriaceae</taxon>
        <taxon>Ophiobolus</taxon>
    </lineage>
</organism>
<sequence>MAKTDGLGYKAPGCAASHICFQVLSLATSLITVLLFSLKSLDCRVVPDDTRPPSPLGLTQVPGRTRRSAIAFREKAVAAGPIASAFLILRLSVPEGPSFRAR</sequence>
<gene>
    <name evidence="2" type="ORF">CC86DRAFT_100359</name>
</gene>
<keyword evidence="1" id="KW-0812">Transmembrane</keyword>
<keyword evidence="1" id="KW-0472">Membrane</keyword>